<keyword evidence="13" id="KW-1185">Reference proteome</keyword>
<evidence type="ECO:0000256" key="4">
    <source>
        <dbReference type="ARBA" id="ARBA00022723"/>
    </source>
</evidence>
<dbReference type="PANTHER" id="PTHR33751">
    <property type="entry name" value="CBB3-TYPE CYTOCHROME C OXIDASE SUBUNIT FIXP"/>
    <property type="match status" value="1"/>
</dbReference>
<feature type="domain" description="Cytochrome c" evidence="11">
    <location>
        <begin position="21"/>
        <end position="107"/>
    </location>
</feature>
<feature type="binding site" description="covalent" evidence="8">
    <location>
        <position position="33"/>
    </location>
    <ligand>
        <name>heme c</name>
        <dbReference type="ChEBI" id="CHEBI:61717"/>
        <label>1</label>
    </ligand>
</feature>
<dbReference type="InterPro" id="IPR024167">
    <property type="entry name" value="Cytochrome_c4-like"/>
</dbReference>
<keyword evidence="7 9" id="KW-0408">Iron</keyword>
<proteinExistence type="predicted"/>
<feature type="binding site" description="axial binding residue" evidence="9">
    <location>
        <position position="37"/>
    </location>
    <ligand>
        <name>heme c</name>
        <dbReference type="ChEBI" id="CHEBI:61717"/>
        <label>1</label>
    </ligand>
    <ligandPart>
        <name>Fe</name>
        <dbReference type="ChEBI" id="CHEBI:18248"/>
    </ligandPart>
</feature>
<evidence type="ECO:0000256" key="7">
    <source>
        <dbReference type="ARBA" id="ARBA00023004"/>
    </source>
</evidence>
<evidence type="ECO:0000259" key="11">
    <source>
        <dbReference type="PROSITE" id="PS51007"/>
    </source>
</evidence>
<sequence>MLQSTLRLCALFFVIFVSHSGYANQGEAIYQQCVACHGVNAEGNTAMKSPALAGQSEAYLLRQLTHFKTGLRGKHPADIYGSQMTALVANLDDNALKEVSAYLSSLPSSVSEEQRSGDERKGYAYYQGKCGACHGGQAQGNPAFKAPRLAGLSSDYIERQMQYFREGIRGTDKTDKPGRQMAAMSRTVSDEQLHDILLFISQQD</sequence>
<dbReference type="SUPFAM" id="SSF46626">
    <property type="entry name" value="Cytochrome c"/>
    <property type="match status" value="2"/>
</dbReference>
<dbReference type="AlphaFoldDB" id="A0A3N5Y2P7"/>
<dbReference type="OrthoDB" id="9773456at2"/>
<keyword evidence="4 9" id="KW-0479">Metal-binding</keyword>
<feature type="binding site" description="covalent" evidence="8">
    <location>
        <position position="36"/>
    </location>
    <ligand>
        <name>heme c</name>
        <dbReference type="ChEBI" id="CHEBI:61717"/>
        <label>1</label>
    </ligand>
</feature>
<dbReference type="InterPro" id="IPR050597">
    <property type="entry name" value="Cytochrome_c_Oxidase_Subunit"/>
</dbReference>
<dbReference type="GO" id="GO:0020037">
    <property type="term" value="F:heme binding"/>
    <property type="evidence" value="ECO:0007669"/>
    <property type="project" value="InterPro"/>
</dbReference>
<evidence type="ECO:0000256" key="1">
    <source>
        <dbReference type="ARBA" id="ARBA00004418"/>
    </source>
</evidence>
<accession>A0A3N5Y2P7</accession>
<evidence type="ECO:0000256" key="3">
    <source>
        <dbReference type="ARBA" id="ARBA00022617"/>
    </source>
</evidence>
<protein>
    <submittedName>
        <fullName evidence="12">Cytochrome C</fullName>
    </submittedName>
</protein>
<comment type="PTM">
    <text evidence="8">Binds 2 heme c groups covalently per subunit.</text>
</comment>
<evidence type="ECO:0000256" key="10">
    <source>
        <dbReference type="SAM" id="SignalP"/>
    </source>
</evidence>
<feature type="domain" description="Cytochrome c" evidence="11">
    <location>
        <begin position="117"/>
        <end position="204"/>
    </location>
</feature>
<evidence type="ECO:0000256" key="2">
    <source>
        <dbReference type="ARBA" id="ARBA00022448"/>
    </source>
</evidence>
<feature type="binding site" description="covalent" evidence="8">
    <location>
        <position position="133"/>
    </location>
    <ligand>
        <name>heme c</name>
        <dbReference type="ChEBI" id="CHEBI:61717"/>
        <label>2</label>
    </ligand>
</feature>
<feature type="signal peptide" evidence="10">
    <location>
        <begin position="1"/>
        <end position="23"/>
    </location>
</feature>
<evidence type="ECO:0000256" key="5">
    <source>
        <dbReference type="ARBA" id="ARBA00022764"/>
    </source>
</evidence>
<dbReference type="PIRSF" id="PIRSF000005">
    <property type="entry name" value="Cytochrome_c4"/>
    <property type="match status" value="1"/>
</dbReference>
<evidence type="ECO:0000256" key="9">
    <source>
        <dbReference type="PIRSR" id="PIRSR000005-2"/>
    </source>
</evidence>
<keyword evidence="6" id="KW-0249">Electron transport</keyword>
<evidence type="ECO:0000313" key="13">
    <source>
        <dbReference type="Proteomes" id="UP000275281"/>
    </source>
</evidence>
<name>A0A3N5Y2P7_9ALTE</name>
<dbReference type="InterPro" id="IPR009056">
    <property type="entry name" value="Cyt_c-like_dom"/>
</dbReference>
<dbReference type="EMBL" id="RPOK01000001">
    <property type="protein sequence ID" value="RPJ68042.1"/>
    <property type="molecule type" value="Genomic_DNA"/>
</dbReference>
<feature type="binding site" description="axial binding residue" evidence="9">
    <location>
        <position position="181"/>
    </location>
    <ligand>
        <name>heme c</name>
        <dbReference type="ChEBI" id="CHEBI:61717"/>
        <label>2</label>
    </ligand>
    <ligandPart>
        <name>Fe</name>
        <dbReference type="ChEBI" id="CHEBI:18248"/>
    </ligandPart>
</feature>
<keyword evidence="3 8" id="KW-0349">Heme</keyword>
<feature type="binding site" description="axial binding residue" evidence="9">
    <location>
        <position position="134"/>
    </location>
    <ligand>
        <name>heme c</name>
        <dbReference type="ChEBI" id="CHEBI:61717"/>
        <label>2</label>
    </ligand>
    <ligandPart>
        <name>Fe</name>
        <dbReference type="ChEBI" id="CHEBI:18248"/>
    </ligandPart>
</feature>
<keyword evidence="5" id="KW-0574">Periplasm</keyword>
<reference evidence="12 13" key="1">
    <citation type="submission" date="2018-11" db="EMBL/GenBank/DDBJ databases">
        <authorList>
            <person name="Ye M.-Q."/>
            <person name="Du Z.-J."/>
        </authorList>
    </citation>
    <scope>NUCLEOTIDE SEQUENCE [LARGE SCALE GENOMIC DNA]</scope>
    <source>
        <strain evidence="12 13">U0105</strain>
    </source>
</reference>
<organism evidence="12 13">
    <name type="scientific">Alteromonas sediminis</name>
    <dbReference type="NCBI Taxonomy" id="2259342"/>
    <lineage>
        <taxon>Bacteria</taxon>
        <taxon>Pseudomonadati</taxon>
        <taxon>Pseudomonadota</taxon>
        <taxon>Gammaproteobacteria</taxon>
        <taxon>Alteromonadales</taxon>
        <taxon>Alteromonadaceae</taxon>
        <taxon>Alteromonas/Salinimonas group</taxon>
        <taxon>Alteromonas</taxon>
    </lineage>
</organism>
<dbReference type="Pfam" id="PF00034">
    <property type="entry name" value="Cytochrom_C"/>
    <property type="match status" value="2"/>
</dbReference>
<feature type="binding site" description="covalent" evidence="8">
    <location>
        <position position="130"/>
    </location>
    <ligand>
        <name>heme c</name>
        <dbReference type="ChEBI" id="CHEBI:61717"/>
        <label>2</label>
    </ligand>
</feature>
<keyword evidence="10" id="KW-0732">Signal</keyword>
<comment type="subcellular location">
    <subcellularLocation>
        <location evidence="1">Periplasm</location>
    </subcellularLocation>
</comment>
<feature type="binding site" description="axial binding residue" evidence="9">
    <location>
        <position position="84"/>
    </location>
    <ligand>
        <name>heme c</name>
        <dbReference type="ChEBI" id="CHEBI:61717"/>
        <label>1</label>
    </ligand>
    <ligandPart>
        <name>Fe</name>
        <dbReference type="ChEBI" id="CHEBI:18248"/>
    </ligandPart>
</feature>
<dbReference type="PANTHER" id="PTHR33751:SF9">
    <property type="entry name" value="CYTOCHROME C4"/>
    <property type="match status" value="1"/>
</dbReference>
<dbReference type="Proteomes" id="UP000275281">
    <property type="component" value="Unassembled WGS sequence"/>
</dbReference>
<keyword evidence="2" id="KW-0813">Transport</keyword>
<dbReference type="RefSeq" id="WP_124026044.1">
    <property type="nucleotide sequence ID" value="NZ_JBHRSN010000005.1"/>
</dbReference>
<dbReference type="PROSITE" id="PS51007">
    <property type="entry name" value="CYTC"/>
    <property type="match status" value="2"/>
</dbReference>
<feature type="chain" id="PRO_5017927105" evidence="10">
    <location>
        <begin position="24"/>
        <end position="204"/>
    </location>
</feature>
<comment type="caution">
    <text evidence="12">The sequence shown here is derived from an EMBL/GenBank/DDBJ whole genome shotgun (WGS) entry which is preliminary data.</text>
</comment>
<dbReference type="InterPro" id="IPR036909">
    <property type="entry name" value="Cyt_c-like_dom_sf"/>
</dbReference>
<evidence type="ECO:0000313" key="12">
    <source>
        <dbReference type="EMBL" id="RPJ68042.1"/>
    </source>
</evidence>
<evidence type="ECO:0000256" key="6">
    <source>
        <dbReference type="ARBA" id="ARBA00022982"/>
    </source>
</evidence>
<dbReference type="GO" id="GO:0005506">
    <property type="term" value="F:iron ion binding"/>
    <property type="evidence" value="ECO:0007669"/>
    <property type="project" value="InterPro"/>
</dbReference>
<dbReference type="GO" id="GO:0009055">
    <property type="term" value="F:electron transfer activity"/>
    <property type="evidence" value="ECO:0007669"/>
    <property type="project" value="InterPro"/>
</dbReference>
<dbReference type="GO" id="GO:0042597">
    <property type="term" value="C:periplasmic space"/>
    <property type="evidence" value="ECO:0007669"/>
    <property type="project" value="UniProtKB-SubCell"/>
</dbReference>
<gene>
    <name evidence="12" type="ORF">DRW07_01100</name>
</gene>
<evidence type="ECO:0000256" key="8">
    <source>
        <dbReference type="PIRSR" id="PIRSR000005-1"/>
    </source>
</evidence>
<dbReference type="Gene3D" id="1.10.760.10">
    <property type="entry name" value="Cytochrome c-like domain"/>
    <property type="match status" value="2"/>
</dbReference>